<proteinExistence type="predicted"/>
<name>A0ACC1MXF0_9PEZI</name>
<reference evidence="1" key="1">
    <citation type="submission" date="2022-10" db="EMBL/GenBank/DDBJ databases">
        <title>Genome Sequence of Xylaria curta.</title>
        <authorList>
            <person name="Buettner E."/>
        </authorList>
    </citation>
    <scope>NUCLEOTIDE SEQUENCE</scope>
    <source>
        <strain evidence="1">Babe10</strain>
    </source>
</reference>
<evidence type="ECO:0000313" key="2">
    <source>
        <dbReference type="Proteomes" id="UP001143856"/>
    </source>
</evidence>
<accession>A0ACC1MXF0</accession>
<protein>
    <submittedName>
        <fullName evidence="1">Uncharacterized protein</fullName>
    </submittedName>
</protein>
<keyword evidence="2" id="KW-1185">Reference proteome</keyword>
<sequence>MGGTWEVLAAKKRQDLLDSIPEAWRIPSHILPPESQDDVTGFPAKSGWFTQEELDITNLTALELLPRLASGKLKSETVTRAFCKRAAAAHQLVRTPNTSRVCELTLIPRSIAFRKHASSEPSKLQRH</sequence>
<organism evidence="1 2">
    <name type="scientific">Xylaria curta</name>
    <dbReference type="NCBI Taxonomy" id="42375"/>
    <lineage>
        <taxon>Eukaryota</taxon>
        <taxon>Fungi</taxon>
        <taxon>Dikarya</taxon>
        <taxon>Ascomycota</taxon>
        <taxon>Pezizomycotina</taxon>
        <taxon>Sordariomycetes</taxon>
        <taxon>Xylariomycetidae</taxon>
        <taxon>Xylariales</taxon>
        <taxon>Xylariaceae</taxon>
        <taxon>Xylaria</taxon>
    </lineage>
</organism>
<comment type="caution">
    <text evidence="1">The sequence shown here is derived from an EMBL/GenBank/DDBJ whole genome shotgun (WGS) entry which is preliminary data.</text>
</comment>
<evidence type="ECO:0000313" key="1">
    <source>
        <dbReference type="EMBL" id="KAJ2970878.1"/>
    </source>
</evidence>
<dbReference type="EMBL" id="JAPDGR010003539">
    <property type="protein sequence ID" value="KAJ2970878.1"/>
    <property type="molecule type" value="Genomic_DNA"/>
</dbReference>
<gene>
    <name evidence="1" type="ORF">NUW58_g9570</name>
</gene>
<dbReference type="Proteomes" id="UP001143856">
    <property type="component" value="Unassembled WGS sequence"/>
</dbReference>